<evidence type="ECO:0000313" key="1">
    <source>
        <dbReference type="EMBL" id="LAA34243.1"/>
    </source>
</evidence>
<organism evidence="1">
    <name type="scientific">Micrurus carvalhoi</name>
    <dbReference type="NCBI Taxonomy" id="3147026"/>
    <lineage>
        <taxon>Eukaryota</taxon>
        <taxon>Metazoa</taxon>
        <taxon>Chordata</taxon>
        <taxon>Craniata</taxon>
        <taxon>Vertebrata</taxon>
        <taxon>Euteleostomi</taxon>
        <taxon>Lepidosauria</taxon>
        <taxon>Squamata</taxon>
        <taxon>Bifurcata</taxon>
        <taxon>Unidentata</taxon>
        <taxon>Episquamata</taxon>
        <taxon>Toxicofera</taxon>
        <taxon>Serpentes</taxon>
        <taxon>Colubroidea</taxon>
        <taxon>Elapidae</taxon>
        <taxon>Elapinae</taxon>
        <taxon>Micrurus</taxon>
    </lineage>
</organism>
<name>A0A2H6NJZ0_9SAUR</name>
<sequence length="112" mass="12601">MGKMGRACARTYSLRKSWVLVLRFSFKLSLHICQPTLAKKEREKWMCMLILLGYLGRRNKVLEEKMSLYSSGAGFVASEGRGFTIGFPGEENPQAGSNIMMVIKKMTKGTCL</sequence>
<accession>A0A2H6NJZ0</accession>
<dbReference type="EMBL" id="IACI01114247">
    <property type="protein sequence ID" value="LAA34243.1"/>
    <property type="molecule type" value="Transcribed_RNA"/>
</dbReference>
<dbReference type="AlphaFoldDB" id="A0A2H6NJZ0"/>
<proteinExistence type="predicted"/>
<protein>
    <submittedName>
        <fullName evidence="1">Uncharacterized protein</fullName>
    </submittedName>
</protein>
<reference evidence="1" key="1">
    <citation type="submission" date="2017-07" db="EMBL/GenBank/DDBJ databases">
        <authorList>
            <person name="Mikheyev A."/>
            <person name="Grau M."/>
        </authorList>
    </citation>
    <scope>NUCLEOTIDE SEQUENCE</scope>
    <source>
        <tissue evidence="1">Venom_gland</tissue>
    </source>
</reference>
<reference evidence="1" key="2">
    <citation type="submission" date="2017-12" db="EMBL/GenBank/DDBJ databases">
        <title>Coralsnake Venomics: Analyses of Venom Gland Transcriptomes and Proteomes of Six Brazilian Taxa.</title>
        <authorList>
            <person name="Aird S.D."/>
            <person name="Jorge da Silva N."/>
            <person name="Qiu L."/>
            <person name="Villar-Briones A."/>
            <person name="Aparecida-Saddi V."/>
            <person name="Campos-Telles M.P."/>
            <person name="Grau M."/>
            <person name="Mikheyev A.S."/>
        </authorList>
    </citation>
    <scope>NUCLEOTIDE SEQUENCE</scope>
    <source>
        <tissue evidence="1">Venom_gland</tissue>
    </source>
</reference>